<evidence type="ECO:0000313" key="2">
    <source>
        <dbReference type="Proteomes" id="UP000720189"/>
    </source>
</evidence>
<dbReference type="Proteomes" id="UP000720189">
    <property type="component" value="Unassembled WGS sequence"/>
</dbReference>
<comment type="caution">
    <text evidence="1">The sequence shown here is derived from an EMBL/GenBank/DDBJ whole genome shotgun (WGS) entry which is preliminary data.</text>
</comment>
<evidence type="ECO:0000313" key="1">
    <source>
        <dbReference type="EMBL" id="KAH7249874.1"/>
    </source>
</evidence>
<protein>
    <submittedName>
        <fullName evidence="1">Uncharacterized protein</fullName>
    </submittedName>
</protein>
<organism evidence="1 2">
    <name type="scientific">Fusarium redolens</name>
    <dbReference type="NCBI Taxonomy" id="48865"/>
    <lineage>
        <taxon>Eukaryota</taxon>
        <taxon>Fungi</taxon>
        <taxon>Dikarya</taxon>
        <taxon>Ascomycota</taxon>
        <taxon>Pezizomycotina</taxon>
        <taxon>Sordariomycetes</taxon>
        <taxon>Hypocreomycetidae</taxon>
        <taxon>Hypocreales</taxon>
        <taxon>Nectriaceae</taxon>
        <taxon>Fusarium</taxon>
        <taxon>Fusarium redolens species complex</taxon>
    </lineage>
</organism>
<dbReference type="EMBL" id="JAGMUX010000008">
    <property type="protein sequence ID" value="KAH7249874.1"/>
    <property type="molecule type" value="Genomic_DNA"/>
</dbReference>
<dbReference type="RefSeq" id="XP_046049193.1">
    <property type="nucleotide sequence ID" value="XM_046192797.1"/>
</dbReference>
<reference evidence="1" key="1">
    <citation type="journal article" date="2021" name="Nat. Commun.">
        <title>Genetic determinants of endophytism in the Arabidopsis root mycobiome.</title>
        <authorList>
            <person name="Mesny F."/>
            <person name="Miyauchi S."/>
            <person name="Thiergart T."/>
            <person name="Pickel B."/>
            <person name="Atanasova L."/>
            <person name="Karlsson M."/>
            <person name="Huettel B."/>
            <person name="Barry K.W."/>
            <person name="Haridas S."/>
            <person name="Chen C."/>
            <person name="Bauer D."/>
            <person name="Andreopoulos W."/>
            <person name="Pangilinan J."/>
            <person name="LaButti K."/>
            <person name="Riley R."/>
            <person name="Lipzen A."/>
            <person name="Clum A."/>
            <person name="Drula E."/>
            <person name="Henrissat B."/>
            <person name="Kohler A."/>
            <person name="Grigoriev I.V."/>
            <person name="Martin F.M."/>
            <person name="Hacquard S."/>
        </authorList>
    </citation>
    <scope>NUCLEOTIDE SEQUENCE</scope>
    <source>
        <strain evidence="1">MPI-CAGE-AT-0023</strain>
    </source>
</reference>
<sequence>MRVLRCGILTMFDTPGNLYVVPNASPAAELLQYISDFSLLHRNVIYLNYVTVSTLPKTGTGNNNMPYKNFSI</sequence>
<name>A0A9P9H2B7_FUSRE</name>
<accession>A0A9P9H2B7</accession>
<dbReference type="AlphaFoldDB" id="A0A9P9H2B7"/>
<keyword evidence="2" id="KW-1185">Reference proteome</keyword>
<proteinExistence type="predicted"/>
<dbReference type="GeneID" id="70222751"/>
<feature type="non-terminal residue" evidence="1">
    <location>
        <position position="72"/>
    </location>
</feature>
<gene>
    <name evidence="1" type="ORF">BKA55DRAFT_568145</name>
</gene>